<keyword evidence="1" id="KW-1133">Transmembrane helix</keyword>
<accession>A0A319CAW4</accession>
<feature type="transmembrane region" description="Helical" evidence="1">
    <location>
        <begin position="22"/>
        <end position="41"/>
    </location>
</feature>
<protein>
    <submittedName>
        <fullName evidence="2">Uncharacterized protein</fullName>
    </submittedName>
</protein>
<dbReference type="EMBL" id="KZ821705">
    <property type="protein sequence ID" value="PYH80961.1"/>
    <property type="molecule type" value="Genomic_DNA"/>
</dbReference>
<proteinExistence type="predicted"/>
<organism evidence="2 3">
    <name type="scientific">Aspergillus uvarum CBS 121591</name>
    <dbReference type="NCBI Taxonomy" id="1448315"/>
    <lineage>
        <taxon>Eukaryota</taxon>
        <taxon>Fungi</taxon>
        <taxon>Dikarya</taxon>
        <taxon>Ascomycota</taxon>
        <taxon>Pezizomycotina</taxon>
        <taxon>Eurotiomycetes</taxon>
        <taxon>Eurotiomycetidae</taxon>
        <taxon>Eurotiales</taxon>
        <taxon>Aspergillaceae</taxon>
        <taxon>Aspergillus</taxon>
        <taxon>Aspergillus subgen. Circumdati</taxon>
    </lineage>
</organism>
<evidence type="ECO:0000313" key="2">
    <source>
        <dbReference type="EMBL" id="PYH80961.1"/>
    </source>
</evidence>
<evidence type="ECO:0000256" key="1">
    <source>
        <dbReference type="SAM" id="Phobius"/>
    </source>
</evidence>
<keyword evidence="1" id="KW-0812">Transmembrane</keyword>
<dbReference type="GeneID" id="37142089"/>
<dbReference type="Proteomes" id="UP000248340">
    <property type="component" value="Unassembled WGS sequence"/>
</dbReference>
<evidence type="ECO:0000313" key="3">
    <source>
        <dbReference type="Proteomes" id="UP000248340"/>
    </source>
</evidence>
<gene>
    <name evidence="2" type="ORF">BO82DRAFT_402826</name>
</gene>
<keyword evidence="1" id="KW-0472">Membrane</keyword>
<keyword evidence="3" id="KW-1185">Reference proteome</keyword>
<sequence length="99" mass="10705">MGLIGMTGGGNLFGVQQLTCNILFLLNVFPFIVISLGPLILRVDDFVVLEFRVKLVTIELTQLPVTRHIGEMLGVDLGGYASLGVKGLTSLFRLSSSRP</sequence>
<name>A0A319CAW4_9EURO</name>
<dbReference type="AlphaFoldDB" id="A0A319CAW4"/>
<dbReference type="RefSeq" id="XP_025491161.1">
    <property type="nucleotide sequence ID" value="XM_025639347.1"/>
</dbReference>
<dbReference type="VEuPathDB" id="FungiDB:BO82DRAFT_402826"/>
<reference evidence="2 3" key="1">
    <citation type="submission" date="2016-12" db="EMBL/GenBank/DDBJ databases">
        <title>The genomes of Aspergillus section Nigri reveals drivers in fungal speciation.</title>
        <authorList>
            <consortium name="DOE Joint Genome Institute"/>
            <person name="Vesth T.C."/>
            <person name="Nybo J."/>
            <person name="Theobald S."/>
            <person name="Brandl J."/>
            <person name="Frisvad J.C."/>
            <person name="Nielsen K.F."/>
            <person name="Lyhne E.K."/>
            <person name="Kogle M.E."/>
            <person name="Kuo A."/>
            <person name="Riley R."/>
            <person name="Clum A."/>
            <person name="Nolan M."/>
            <person name="Lipzen A."/>
            <person name="Salamov A."/>
            <person name="Henrissat B."/>
            <person name="Wiebenga A."/>
            <person name="De Vries R.P."/>
            <person name="Grigoriev I.V."/>
            <person name="Mortensen U.H."/>
            <person name="Andersen M.R."/>
            <person name="Baker S.E."/>
        </authorList>
    </citation>
    <scope>NUCLEOTIDE SEQUENCE [LARGE SCALE GENOMIC DNA]</scope>
    <source>
        <strain evidence="2 3">CBS 121591</strain>
    </source>
</reference>